<sequence length="1153" mass="125413">MSSTRVLTRAGVRSVPGAPAPGGAPGGAPAVPGQPEPNLVKDYSKRPNAPPKAAETVPSAQWARWRLYKQRPDIQDNFPEYFPDISKHLHERHTAQIRDAARHHHNPAPPRFTQRSIGDVKGSGNDQYQPTQLGFAPLTQFYDEADHRNSRLSATQRLDSDEDGDRIPSLWFERMSQDLFARVWDFCSETFGVENVEEGDLIEKLNSQDWTVHWLEKLPHEFVVLASQVARGDMTIVTDPKADDPNNWEFMFLDKMSRVKLVVGVMAKLLEQNVFNSLLVGATDAQRDALIADDKARAFLDNSYQRNRTRSETVRNYIQANRPPLGIGLTDLFTDYFWNEVEDITMGILDLLLPLINLLGHDMPDAPWPPLRQVHQRLHDIVAEAAYFTNGMRATRSVFWIQFPLPGELNEISHEHAIDDIWNRSKNKALQHDEAELADWTTTMETKLAEQYPGQPITQENRAQYEAATPRPFVRRTAKVQIAMWPFVKRYTPMRERDAGDGAYNTGEIITQIIKGQTVYYNGDDSDAADLKERLTLSEHIKSRRWAKWFSTRAVFFYVMLLVLAFLLTSSPQFPRDLGPLGDISSSSHDQGFVHGRKTMTDEAAPVETTSFTETVVVEIDDEDIISGSQQRSKAQSVSRTTEIIAETLISRFDEGKVASSGDADDDQEDYYYDSDSDSYIIYSDSDSYSYSDSSSVSVTSGTDDDDDDDSSTGNAASISSRVERVTETTTSGSNSFANSIVSAAHNVAAAAKIAGASIVSVKDGVTAGIASRAAQAGSTVVSAKDEAAASIVSTADKASSTIESVTEKVTESFKSGTDRAGASVASAKDEATASIISGADEASSSIESVTDKARSSIGSVTEKVTDSFQSGTDKAGSSIASVTDKVTGSFKSGASKASSNIESATEKVSESFNSGTDQAGPSFASGVGQVSEDVAPQTGGDDDDAGGGGGGGDAPDFESGEDETDEIDILKETIVPEDTMGSRWSSSEMIKKSMAYVTAASDQKPTAGNDRDRIIAEGKATGTRSTFEEHATTSVEGSTFSEGSEGSEGHVIYEESAATSLKRKIERTTVYKNEDGTIRLLGVMTSRAAEPSKRKNIQTTTVTLPPEHVVEIVPGWPTSTTTDTAGIFTKIYQTVTFMSDVMLNGGGEQLDL</sequence>
<dbReference type="OrthoDB" id="4749307at2759"/>
<feature type="compositionally biased region" description="Low complexity" evidence="1">
    <location>
        <begin position="686"/>
        <end position="702"/>
    </location>
</feature>
<feature type="compositionally biased region" description="Polar residues" evidence="1">
    <location>
        <begin position="911"/>
        <end position="920"/>
    </location>
</feature>
<feature type="region of interest" description="Disordered" evidence="1">
    <location>
        <begin position="1025"/>
        <end position="1049"/>
    </location>
</feature>
<name>A0A2P5I306_DIAHE</name>
<organism evidence="2 3">
    <name type="scientific">Diaporthe helianthi</name>
    <dbReference type="NCBI Taxonomy" id="158607"/>
    <lineage>
        <taxon>Eukaryota</taxon>
        <taxon>Fungi</taxon>
        <taxon>Dikarya</taxon>
        <taxon>Ascomycota</taxon>
        <taxon>Pezizomycotina</taxon>
        <taxon>Sordariomycetes</taxon>
        <taxon>Sordariomycetidae</taxon>
        <taxon>Diaporthales</taxon>
        <taxon>Diaporthaceae</taxon>
        <taxon>Diaporthe</taxon>
    </lineage>
</organism>
<dbReference type="STRING" id="158607.A0A2P5I306"/>
<dbReference type="EMBL" id="MAVT02000322">
    <property type="protein sequence ID" value="POS76889.1"/>
    <property type="molecule type" value="Genomic_DNA"/>
</dbReference>
<feature type="compositionally biased region" description="Low complexity" evidence="1">
    <location>
        <begin position="1033"/>
        <end position="1045"/>
    </location>
</feature>
<evidence type="ECO:0000313" key="2">
    <source>
        <dbReference type="EMBL" id="POS76889.1"/>
    </source>
</evidence>
<dbReference type="AlphaFoldDB" id="A0A2P5I306"/>
<reference evidence="2" key="1">
    <citation type="submission" date="2017-09" db="EMBL/GenBank/DDBJ databases">
        <title>Polyketide synthases of a Diaporthe helianthi virulent isolate.</title>
        <authorList>
            <person name="Baroncelli R."/>
        </authorList>
    </citation>
    <scope>NUCLEOTIDE SEQUENCE [LARGE SCALE GENOMIC DNA]</scope>
    <source>
        <strain evidence="2">7/96</strain>
    </source>
</reference>
<dbReference type="Gene3D" id="1.20.120.20">
    <property type="entry name" value="Apolipoprotein"/>
    <property type="match status" value="1"/>
</dbReference>
<evidence type="ECO:0000256" key="1">
    <source>
        <dbReference type="SAM" id="MobiDB-lite"/>
    </source>
</evidence>
<protein>
    <submittedName>
        <fullName evidence="2">Uncharacterized protein</fullName>
    </submittedName>
</protein>
<dbReference type="Proteomes" id="UP000094444">
    <property type="component" value="Unassembled WGS sequence"/>
</dbReference>
<dbReference type="InParanoid" id="A0A2P5I306"/>
<comment type="caution">
    <text evidence="2">The sequence shown here is derived from an EMBL/GenBank/DDBJ whole genome shotgun (WGS) entry which is preliminary data.</text>
</comment>
<keyword evidence="3" id="KW-1185">Reference proteome</keyword>
<feature type="region of interest" description="Disordered" evidence="1">
    <location>
        <begin position="845"/>
        <end position="879"/>
    </location>
</feature>
<gene>
    <name evidence="2" type="ORF">DHEL01_v204707</name>
</gene>
<feature type="region of interest" description="Disordered" evidence="1">
    <location>
        <begin position="686"/>
        <end position="734"/>
    </location>
</feature>
<proteinExistence type="predicted"/>
<feature type="region of interest" description="Disordered" evidence="1">
    <location>
        <begin position="909"/>
        <end position="963"/>
    </location>
</feature>
<accession>A0A2P5I306</accession>
<feature type="region of interest" description="Disordered" evidence="1">
    <location>
        <begin position="1"/>
        <end position="58"/>
    </location>
</feature>
<evidence type="ECO:0000313" key="3">
    <source>
        <dbReference type="Proteomes" id="UP000094444"/>
    </source>
</evidence>